<proteinExistence type="predicted"/>
<dbReference type="SUPFAM" id="SSF53756">
    <property type="entry name" value="UDP-Glycosyltransferase/glycogen phosphorylase"/>
    <property type="match status" value="1"/>
</dbReference>
<comment type="caution">
    <text evidence="3">The sequence shown here is derived from an EMBL/GenBank/DDBJ whole genome shotgun (WGS) entry which is preliminary data.</text>
</comment>
<dbReference type="Proteomes" id="UP001239085">
    <property type="component" value="Unassembled WGS sequence"/>
</dbReference>
<dbReference type="RefSeq" id="WP_307362526.1">
    <property type="nucleotide sequence ID" value="NZ_JAUSXK010000001.1"/>
</dbReference>
<name>A0ABU0PB99_9MICO</name>
<keyword evidence="1" id="KW-0808">Transferase</keyword>
<accession>A0ABU0PB99</accession>
<protein>
    <submittedName>
        <fullName evidence="3">Glycosyltransferase involved in cell wall biosynthesis</fullName>
    </submittedName>
</protein>
<reference evidence="3 4" key="1">
    <citation type="submission" date="2023-07" db="EMBL/GenBank/DDBJ databases">
        <title>Comparative genomics of wheat-associated soil bacteria to identify genetic determinants of phenazine resistance.</title>
        <authorList>
            <person name="Mouncey N."/>
        </authorList>
    </citation>
    <scope>NUCLEOTIDE SEQUENCE [LARGE SCALE GENOMIC DNA]</scope>
    <source>
        <strain evidence="3 4">W2I7</strain>
    </source>
</reference>
<dbReference type="PANTHER" id="PTHR12526:SF638">
    <property type="entry name" value="SPORE COAT PROTEIN SA"/>
    <property type="match status" value="1"/>
</dbReference>
<evidence type="ECO:0000313" key="3">
    <source>
        <dbReference type="EMBL" id="MDQ0644610.1"/>
    </source>
</evidence>
<dbReference type="Gene3D" id="3.40.50.2000">
    <property type="entry name" value="Glycogen Phosphorylase B"/>
    <property type="match status" value="2"/>
</dbReference>
<gene>
    <name evidence="3" type="ORF">QFZ46_002770</name>
</gene>
<dbReference type="CDD" id="cd03801">
    <property type="entry name" value="GT4_PimA-like"/>
    <property type="match status" value="1"/>
</dbReference>
<keyword evidence="4" id="KW-1185">Reference proteome</keyword>
<sequence>MGNSYSSARTLRVVHLDHTTVRGGAELALVRLLAAEQSASEHAWIPAVLVPAIDEDDVFAELPSSVIRRTRGVRQSAGGSGSSPLRLAALAARLLYQAVLTRTHPNVRTADVVIANSTRAAAYAALALQLSRTPLVVQLRDMIDEESLGALGYRLMTKVVLPRADAVIGNSRTTLAGALPFLRPGVAAVVIHSASGLTLSLGRTRQARPAGPLRIGMLARIDPWKGQLELLEAFAAAFPTGTAQLELAGGAPFEQAGFAERLSERAAELGMADRVRLLGHVDDTAALLARWDIAVQYSTRAEPMGQNVLQYLAAGAVTVVAAEGGPVEWVDDGVNGRTVPPRRVDELTRVLRELADDPAQCERLSAAAAQTPGLLDDAAVAAAHAEVFHDVRRVRPGRRA</sequence>
<evidence type="ECO:0000313" key="4">
    <source>
        <dbReference type="Proteomes" id="UP001239085"/>
    </source>
</evidence>
<feature type="domain" description="Glycosyl transferase family 1" evidence="2">
    <location>
        <begin position="207"/>
        <end position="370"/>
    </location>
</feature>
<dbReference type="Pfam" id="PF00534">
    <property type="entry name" value="Glycos_transf_1"/>
    <property type="match status" value="1"/>
</dbReference>
<evidence type="ECO:0000259" key="2">
    <source>
        <dbReference type="Pfam" id="PF00534"/>
    </source>
</evidence>
<evidence type="ECO:0000256" key="1">
    <source>
        <dbReference type="ARBA" id="ARBA00022679"/>
    </source>
</evidence>
<dbReference type="EMBL" id="JAUSXK010000001">
    <property type="protein sequence ID" value="MDQ0644610.1"/>
    <property type="molecule type" value="Genomic_DNA"/>
</dbReference>
<organism evidence="3 4">
    <name type="scientific">Microbacterium murale</name>
    <dbReference type="NCBI Taxonomy" id="1081040"/>
    <lineage>
        <taxon>Bacteria</taxon>
        <taxon>Bacillati</taxon>
        <taxon>Actinomycetota</taxon>
        <taxon>Actinomycetes</taxon>
        <taxon>Micrococcales</taxon>
        <taxon>Microbacteriaceae</taxon>
        <taxon>Microbacterium</taxon>
    </lineage>
</organism>
<dbReference type="PANTHER" id="PTHR12526">
    <property type="entry name" value="GLYCOSYLTRANSFERASE"/>
    <property type="match status" value="1"/>
</dbReference>
<dbReference type="InterPro" id="IPR001296">
    <property type="entry name" value="Glyco_trans_1"/>
</dbReference>